<dbReference type="Proteomes" id="UP000460558">
    <property type="component" value="Unassembled WGS sequence"/>
</dbReference>
<dbReference type="Gene3D" id="3.40.720.10">
    <property type="entry name" value="Alkaline Phosphatase, subunit A"/>
    <property type="match status" value="1"/>
</dbReference>
<dbReference type="RefSeq" id="WP_153485637.1">
    <property type="nucleotide sequence ID" value="NZ_VDEQ01000253.1"/>
</dbReference>
<dbReference type="SUPFAM" id="SSF53649">
    <property type="entry name" value="Alkaline phosphatase-like"/>
    <property type="match status" value="1"/>
</dbReference>
<dbReference type="InterPro" id="IPR017850">
    <property type="entry name" value="Alkaline_phosphatase_core_sf"/>
</dbReference>
<evidence type="ECO:0000313" key="1">
    <source>
        <dbReference type="EMBL" id="MQS38372.1"/>
    </source>
</evidence>
<evidence type="ECO:0000313" key="2">
    <source>
        <dbReference type="Proteomes" id="UP000460558"/>
    </source>
</evidence>
<organism evidence="1 2">
    <name type="scientific">Streptomyces katsurahamanus</name>
    <dbReference type="NCBI Taxonomy" id="2577098"/>
    <lineage>
        <taxon>Bacteria</taxon>
        <taxon>Bacillati</taxon>
        <taxon>Actinomycetota</taxon>
        <taxon>Actinomycetes</taxon>
        <taxon>Kitasatosporales</taxon>
        <taxon>Streptomycetaceae</taxon>
        <taxon>Streptomyces</taxon>
    </lineage>
</organism>
<dbReference type="EMBL" id="VDEQ01000253">
    <property type="protein sequence ID" value="MQS38372.1"/>
    <property type="molecule type" value="Genomic_DNA"/>
</dbReference>
<reference evidence="1 2" key="1">
    <citation type="submission" date="2019-06" db="EMBL/GenBank/DDBJ databases">
        <title>Comparative genomics and metabolomics analyses of clavulanic acid producing Streptomyces species provides insight into specialized metabolism and evolution of beta-lactam biosynthetic gene clusters.</title>
        <authorList>
            <person name="Moore M.A."/>
            <person name="Cruz-Morales P."/>
            <person name="Barona Gomez F."/>
            <person name="Kapil T."/>
        </authorList>
    </citation>
    <scope>NUCLEOTIDE SEQUENCE [LARGE SCALE GENOMIC DNA]</scope>
    <source>
        <strain evidence="1 2">T-272</strain>
    </source>
</reference>
<protein>
    <recommendedName>
        <fullName evidence="3">Sulfatase N-terminal domain-containing protein</fullName>
    </recommendedName>
</protein>
<comment type="caution">
    <text evidence="1">The sequence shown here is derived from an EMBL/GenBank/DDBJ whole genome shotgun (WGS) entry which is preliminary data.</text>
</comment>
<accession>A0ABW9NYG0</accession>
<keyword evidence="2" id="KW-1185">Reference proteome</keyword>
<gene>
    <name evidence="1" type="ORF">FFZ77_22960</name>
</gene>
<proteinExistence type="predicted"/>
<sequence length="91" mass="9921">MKSGAAHLNDSFIERVEERTSDSWESQCAALAYTDTELGRLFHAMPGAGLWLVILCADHGDAFGEDGHHGHGIAHPCVWSVPYAEALMRAK</sequence>
<evidence type="ECO:0008006" key="3">
    <source>
        <dbReference type="Google" id="ProtNLM"/>
    </source>
</evidence>
<name>A0ABW9NYG0_9ACTN</name>